<feature type="region of interest" description="Disordered" evidence="1">
    <location>
        <begin position="94"/>
        <end position="113"/>
    </location>
</feature>
<evidence type="ECO:0000313" key="3">
    <source>
        <dbReference type="Proteomes" id="UP000076420"/>
    </source>
</evidence>
<gene>
    <name evidence="2" type="primary">106074135</name>
</gene>
<proteinExistence type="predicted"/>
<organism evidence="2 3">
    <name type="scientific">Biomphalaria glabrata</name>
    <name type="common">Bloodfluke planorb</name>
    <name type="synonym">Freshwater snail</name>
    <dbReference type="NCBI Taxonomy" id="6526"/>
    <lineage>
        <taxon>Eukaryota</taxon>
        <taxon>Metazoa</taxon>
        <taxon>Spiralia</taxon>
        <taxon>Lophotrochozoa</taxon>
        <taxon>Mollusca</taxon>
        <taxon>Gastropoda</taxon>
        <taxon>Heterobranchia</taxon>
        <taxon>Euthyneura</taxon>
        <taxon>Panpulmonata</taxon>
        <taxon>Hygrophila</taxon>
        <taxon>Lymnaeoidea</taxon>
        <taxon>Planorbidae</taxon>
        <taxon>Biomphalaria</taxon>
    </lineage>
</organism>
<evidence type="ECO:0000313" key="2">
    <source>
        <dbReference type="EnsemblMetazoa" id="BGLB024629-PA"/>
    </source>
</evidence>
<evidence type="ECO:0000256" key="1">
    <source>
        <dbReference type="SAM" id="MobiDB-lite"/>
    </source>
</evidence>
<feature type="compositionally biased region" description="Basic and acidic residues" evidence="1">
    <location>
        <begin position="99"/>
        <end position="113"/>
    </location>
</feature>
<accession>A0A2C9KXC0</accession>
<dbReference type="VEuPathDB" id="VectorBase:BGLB024629"/>
<dbReference type="EnsemblMetazoa" id="BGLB024629-RA">
    <property type="protein sequence ID" value="BGLB024629-PA"/>
    <property type="gene ID" value="BGLB024629"/>
</dbReference>
<dbReference type="Proteomes" id="UP000076420">
    <property type="component" value="Unassembled WGS sequence"/>
</dbReference>
<reference evidence="2" key="1">
    <citation type="submission" date="2020-05" db="UniProtKB">
        <authorList>
            <consortium name="EnsemblMetazoa"/>
        </authorList>
    </citation>
    <scope>IDENTIFICATION</scope>
    <source>
        <strain evidence="2">BB02</strain>
    </source>
</reference>
<sequence length="212" mass="23774">MQEFGLSLNIGSGTVQYGHIVFPLLDDGVEGIQVKRIEHTTIPKWSNLSVNRYHKRDKLKWTKLEGQLHPRRAEIETSTNHCCGYTGSYKESVGGGSAVHDHNDKSDASSFQDKESCTLFNDKRRPEKKTLDEETRGVTYKQSETIAFDVLDMSASMGMTKSDNVGSVSNTTVWLPVLTADRNLIRTVRAAPRMNNANTRKTINRSGLDKRV</sequence>
<dbReference type="AlphaFoldDB" id="A0A2C9KXC0"/>
<protein>
    <submittedName>
        <fullName evidence="2">Uncharacterized protein</fullName>
    </submittedName>
</protein>
<name>A0A2C9KXC0_BIOGL</name>
<dbReference type="KEGG" id="bgt:106074135"/>